<dbReference type="Pfam" id="PF07366">
    <property type="entry name" value="SnoaL"/>
    <property type="match status" value="1"/>
</dbReference>
<dbReference type="KEGG" id="rca:Rcas_0441"/>
<dbReference type="AlphaFoldDB" id="A7NGI5"/>
<dbReference type="InterPro" id="IPR032710">
    <property type="entry name" value="NTF2-like_dom_sf"/>
</dbReference>
<dbReference type="GO" id="GO:0030638">
    <property type="term" value="P:polyketide metabolic process"/>
    <property type="evidence" value="ECO:0007669"/>
    <property type="project" value="InterPro"/>
</dbReference>
<organism evidence="1 2">
    <name type="scientific">Roseiflexus castenholzii (strain DSM 13941 / HLO8)</name>
    <dbReference type="NCBI Taxonomy" id="383372"/>
    <lineage>
        <taxon>Bacteria</taxon>
        <taxon>Bacillati</taxon>
        <taxon>Chloroflexota</taxon>
        <taxon>Chloroflexia</taxon>
        <taxon>Chloroflexales</taxon>
        <taxon>Roseiflexineae</taxon>
        <taxon>Roseiflexaceae</taxon>
        <taxon>Roseiflexus</taxon>
    </lineage>
</organism>
<sequence length="144" mass="16437">MRIETNRAIARYVAEAVWNQGRLDVIDEVFAPGFVNHDPSAHQVRNAKALKRWIERLRIAFPDMHMTIEDLIAEHDRVVVRWKWTGTHTGFYGSIPPSYNAVTLHGVTIERFVEGKIAEAWWSYDGSAMMLQIGAFPVAMEAGR</sequence>
<dbReference type="RefSeq" id="WP_011997975.1">
    <property type="nucleotide sequence ID" value="NC_009767.1"/>
</dbReference>
<dbReference type="Gene3D" id="3.10.450.50">
    <property type="match status" value="1"/>
</dbReference>
<name>A7NGI5_ROSCS</name>
<dbReference type="PANTHER" id="PTHR38436:SF1">
    <property type="entry name" value="ESTER CYCLASE"/>
    <property type="match status" value="1"/>
</dbReference>
<dbReference type="Proteomes" id="UP000000263">
    <property type="component" value="Chromosome"/>
</dbReference>
<dbReference type="EMBL" id="CP000804">
    <property type="protein sequence ID" value="ABU56572.1"/>
    <property type="molecule type" value="Genomic_DNA"/>
</dbReference>
<evidence type="ECO:0008006" key="3">
    <source>
        <dbReference type="Google" id="ProtNLM"/>
    </source>
</evidence>
<dbReference type="OrthoDB" id="158434at2"/>
<dbReference type="HOGENOM" id="CLU_100997_5_0_0"/>
<evidence type="ECO:0000313" key="1">
    <source>
        <dbReference type="EMBL" id="ABU56572.1"/>
    </source>
</evidence>
<reference evidence="1 2" key="1">
    <citation type="submission" date="2007-08" db="EMBL/GenBank/DDBJ databases">
        <title>Complete sequence of Roseiflexus castenholzii DSM 13941.</title>
        <authorList>
            <consortium name="US DOE Joint Genome Institute"/>
            <person name="Copeland A."/>
            <person name="Lucas S."/>
            <person name="Lapidus A."/>
            <person name="Barry K."/>
            <person name="Glavina del Rio T."/>
            <person name="Dalin E."/>
            <person name="Tice H."/>
            <person name="Pitluck S."/>
            <person name="Thompson L.S."/>
            <person name="Brettin T."/>
            <person name="Bruce D."/>
            <person name="Detter J.C."/>
            <person name="Han C."/>
            <person name="Tapia R."/>
            <person name="Schmutz J."/>
            <person name="Larimer F."/>
            <person name="Land M."/>
            <person name="Hauser L."/>
            <person name="Kyrpides N."/>
            <person name="Mikhailova N."/>
            <person name="Bryant D.A."/>
            <person name="Hanada S."/>
            <person name="Tsukatani Y."/>
            <person name="Richardson P."/>
        </authorList>
    </citation>
    <scope>NUCLEOTIDE SEQUENCE [LARGE SCALE GENOMIC DNA]</scope>
    <source>
        <strain evidence="2">DSM 13941 / HLO8</strain>
    </source>
</reference>
<accession>A7NGI5</accession>
<dbReference type="InterPro" id="IPR009959">
    <property type="entry name" value="Cyclase_SnoaL-like"/>
</dbReference>
<dbReference type="SUPFAM" id="SSF54427">
    <property type="entry name" value="NTF2-like"/>
    <property type="match status" value="1"/>
</dbReference>
<protein>
    <recommendedName>
        <fullName evidence="3">Ester cyclase</fullName>
    </recommendedName>
</protein>
<evidence type="ECO:0000313" key="2">
    <source>
        <dbReference type="Proteomes" id="UP000000263"/>
    </source>
</evidence>
<gene>
    <name evidence="1" type="ordered locus">Rcas_0441</name>
</gene>
<dbReference type="PANTHER" id="PTHR38436">
    <property type="entry name" value="POLYKETIDE CYCLASE SNOAL-LIKE DOMAIN"/>
    <property type="match status" value="1"/>
</dbReference>
<keyword evidence="2" id="KW-1185">Reference proteome</keyword>
<proteinExistence type="predicted"/>
<dbReference type="eggNOG" id="COG5485">
    <property type="taxonomic scope" value="Bacteria"/>
</dbReference>